<dbReference type="RefSeq" id="WP_007012411.1">
    <property type="nucleotide sequence ID" value="NZ_AGFM01000017.1"/>
</dbReference>
<dbReference type="AlphaFoldDB" id="G6EAU8"/>
<dbReference type="Pfam" id="PF13577">
    <property type="entry name" value="SnoaL_4"/>
    <property type="match status" value="1"/>
</dbReference>
<dbReference type="STRING" id="1088721.JI59_12685"/>
<dbReference type="OrthoDB" id="7851780at2"/>
<evidence type="ECO:0000259" key="1">
    <source>
        <dbReference type="Pfam" id="PF13577"/>
    </source>
</evidence>
<reference evidence="2 3" key="1">
    <citation type="journal article" date="2012" name="J. Bacteriol.">
        <title>Genome sequence of benzo(a)pyrene-degrading bacterium Novosphingobium pentaromativorans US6-1.</title>
        <authorList>
            <person name="Luo Y.R."/>
            <person name="Kang S.G."/>
            <person name="Kim S.J."/>
            <person name="Kim M.R."/>
            <person name="Li N."/>
            <person name="Lee J.H."/>
            <person name="Kwon K.K."/>
        </authorList>
    </citation>
    <scope>NUCLEOTIDE SEQUENCE [LARGE SCALE GENOMIC DNA]</scope>
    <source>
        <strain evidence="2 3">US6-1</strain>
    </source>
</reference>
<organism evidence="2 3">
    <name type="scientific">Novosphingobium pentaromativorans US6-1</name>
    <dbReference type="NCBI Taxonomy" id="1088721"/>
    <lineage>
        <taxon>Bacteria</taxon>
        <taxon>Pseudomonadati</taxon>
        <taxon>Pseudomonadota</taxon>
        <taxon>Alphaproteobacteria</taxon>
        <taxon>Sphingomonadales</taxon>
        <taxon>Sphingomonadaceae</taxon>
        <taxon>Novosphingobium</taxon>
    </lineage>
</organism>
<dbReference type="eggNOG" id="COG5517">
    <property type="taxonomic scope" value="Bacteria"/>
</dbReference>
<dbReference type="SUPFAM" id="SSF54427">
    <property type="entry name" value="NTF2-like"/>
    <property type="match status" value="1"/>
</dbReference>
<evidence type="ECO:0000313" key="3">
    <source>
        <dbReference type="Proteomes" id="UP000004030"/>
    </source>
</evidence>
<name>G6EAU8_9SPHN</name>
<keyword evidence="3" id="KW-1185">Reference proteome</keyword>
<dbReference type="KEGG" id="npn:JI59_12685"/>
<proteinExistence type="predicted"/>
<dbReference type="Proteomes" id="UP000004030">
    <property type="component" value="Unassembled WGS sequence"/>
</dbReference>
<dbReference type="EMBL" id="AGFM01000017">
    <property type="protein sequence ID" value="EHJ61735.1"/>
    <property type="molecule type" value="Genomic_DNA"/>
</dbReference>
<dbReference type="InterPro" id="IPR032710">
    <property type="entry name" value="NTF2-like_dom_sf"/>
</dbReference>
<dbReference type="Gene3D" id="3.10.450.50">
    <property type="match status" value="1"/>
</dbReference>
<sequence>MNEGERALAIAEIRSLKARYWHCVDLRDAEGLRACFADDAVIPAHGDIRETRDADGFVANLVASLRVTRSLHLGGPGDIALESADRARGVWAVEDRIWALDGVTNTPFRTLHGWGHYHDEYVRTAKGWRIQSFRLDRVRVDIT</sequence>
<comment type="caution">
    <text evidence="2">The sequence shown here is derived from an EMBL/GenBank/DDBJ whole genome shotgun (WGS) entry which is preliminary data.</text>
</comment>
<protein>
    <recommendedName>
        <fullName evidence="1">SnoaL-like domain-containing protein</fullName>
    </recommendedName>
</protein>
<evidence type="ECO:0000313" key="2">
    <source>
        <dbReference type="EMBL" id="EHJ61735.1"/>
    </source>
</evidence>
<dbReference type="InterPro" id="IPR037401">
    <property type="entry name" value="SnoaL-like"/>
</dbReference>
<dbReference type="PATRIC" id="fig|1088721.3.peg.1477"/>
<feature type="domain" description="SnoaL-like" evidence="1">
    <location>
        <begin position="6"/>
        <end position="134"/>
    </location>
</feature>
<accession>G6EAU8</accession>
<gene>
    <name evidence="2" type="ORF">NSU_1496</name>
</gene>